<proteinExistence type="predicted"/>
<gene>
    <name evidence="1" type="ORF">RDB_LOCUS133227</name>
</gene>
<evidence type="ECO:0008006" key="3">
    <source>
        <dbReference type="Google" id="ProtNLM"/>
    </source>
</evidence>
<accession>A0A8H3HXX4</accession>
<name>A0A8H3HXX4_9AGAM</name>
<evidence type="ECO:0000313" key="1">
    <source>
        <dbReference type="EMBL" id="CAE7196367.1"/>
    </source>
</evidence>
<organism evidence="1 2">
    <name type="scientific">Rhizoctonia solani</name>
    <dbReference type="NCBI Taxonomy" id="456999"/>
    <lineage>
        <taxon>Eukaryota</taxon>
        <taxon>Fungi</taxon>
        <taxon>Dikarya</taxon>
        <taxon>Basidiomycota</taxon>
        <taxon>Agaricomycotina</taxon>
        <taxon>Agaricomycetes</taxon>
        <taxon>Cantharellales</taxon>
        <taxon>Ceratobasidiaceae</taxon>
        <taxon>Rhizoctonia</taxon>
    </lineage>
</organism>
<comment type="caution">
    <text evidence="1">The sequence shown here is derived from an EMBL/GenBank/DDBJ whole genome shotgun (WGS) entry which is preliminary data.</text>
</comment>
<reference evidence="1" key="1">
    <citation type="submission" date="2021-01" db="EMBL/GenBank/DDBJ databases">
        <authorList>
            <person name="Kaushik A."/>
        </authorList>
    </citation>
    <scope>NUCLEOTIDE SEQUENCE</scope>
    <source>
        <strain evidence="1">AG5</strain>
    </source>
</reference>
<sequence>MEVAKIAQNERLLTFKEEISQLSSGHSIRAIMNNYACELEGEGIWYNIGNIGGCGFKDTVFLLEQLWEERELFLAAAQVASGIFPGWGGLLYVMWHAVFENLGELDKPSVIATKKLSELYWKCIFEIGLRYAMCSEMREDPLVYVTINSQSLRNSLRVPDNYYPVDDEDAIQVANCTTRKLRSLSTINDMNLMASEIFGYALILLCPTDIEFYMRQLYEAAIHRAWSEISATHRMDSFRWFTFGAHLNDCIVALNLFCERHKKRPKCAAAVQNLALEWDLYELHAYTLLFPLSAVGRSINATASLPDYLEFENGLQLDILRQRAIKSGAPPDPTLEFLPLWKKINNHILFHQEILGDGRKSDGRDMATLWKEATQIFPYEHYVLTNPVFQCAYVRCAAPKASILWECGRCLLRIYCSHRCQQAPFNKIGEPADPVQLRHLISGCAVRDAPAPLNKSEHVYISLYSTCFSPLSSPLSETAHSTILYPKKFLRFRDIEFHVKQLYEAFIYRAWSEISAVHRMDGFRSNCWSAYFLLPLYRFLEKHRKRPDCAIAVRNLALEWDLYELHAYILLFPLSLVGKSINATASLPDCLEFENALQLKILRHRLLDSGVSPDSTFDFFPLWEKINSHILFHQEILGDGRKSDGRDMATLWKEATRIFPYEHYVLTNPAFQYIAVTVVSKREL</sequence>
<protein>
    <recommendedName>
        <fullName evidence="3">MYND-type domain-containing protein</fullName>
    </recommendedName>
</protein>
<dbReference type="Proteomes" id="UP000663827">
    <property type="component" value="Unassembled WGS sequence"/>
</dbReference>
<evidence type="ECO:0000313" key="2">
    <source>
        <dbReference type="Proteomes" id="UP000663827"/>
    </source>
</evidence>
<dbReference type="EMBL" id="CAJNJQ010003312">
    <property type="protein sequence ID" value="CAE7196367.1"/>
    <property type="molecule type" value="Genomic_DNA"/>
</dbReference>
<dbReference type="AlphaFoldDB" id="A0A8H3HXX4"/>